<dbReference type="Gene3D" id="1.10.1520.10">
    <property type="entry name" value="Ribonuclease III domain"/>
    <property type="match status" value="1"/>
</dbReference>
<dbReference type="SMART" id="SM00535">
    <property type="entry name" value="RIBOc"/>
    <property type="match status" value="1"/>
</dbReference>
<feature type="active site" evidence="8">
    <location>
        <position position="49"/>
    </location>
</feature>
<dbReference type="GO" id="GO:0004525">
    <property type="term" value="F:ribonuclease III activity"/>
    <property type="evidence" value="ECO:0007669"/>
    <property type="project" value="UniProtKB-EC"/>
</dbReference>
<evidence type="ECO:0000256" key="6">
    <source>
        <dbReference type="ARBA" id="ARBA00022801"/>
    </source>
</evidence>
<evidence type="ECO:0000259" key="11">
    <source>
        <dbReference type="PROSITE" id="PS50142"/>
    </source>
</evidence>
<keyword evidence="5 8" id="KW-0255">Endonuclease</keyword>
<reference evidence="12 13" key="1">
    <citation type="submission" date="2023-09" db="EMBL/GenBank/DDBJ databases">
        <authorList>
            <person name="Rey-Velasco X."/>
        </authorList>
    </citation>
    <scope>NUCLEOTIDE SEQUENCE [LARGE SCALE GENOMIC DNA]</scope>
    <source>
        <strain evidence="12 13">F158</strain>
    </source>
</reference>
<proteinExistence type="inferred from homology"/>
<feature type="binding site" evidence="8">
    <location>
        <position position="121"/>
    </location>
    <ligand>
        <name>Mg(2+)</name>
        <dbReference type="ChEBI" id="CHEBI:18420"/>
    </ligand>
</feature>
<comment type="subcellular location">
    <subcellularLocation>
        <location evidence="8">Cytoplasm</location>
    </subcellularLocation>
</comment>
<name>A0ABU3DEU1_9RHOB</name>
<dbReference type="Pfam" id="PF14622">
    <property type="entry name" value="Ribonucleas_3_3"/>
    <property type="match status" value="1"/>
</dbReference>
<comment type="cofactor">
    <cofactor evidence="8">
        <name>Mg(2+)</name>
        <dbReference type="ChEBI" id="CHEBI:18420"/>
    </cofactor>
</comment>
<dbReference type="HAMAP" id="MF_00104">
    <property type="entry name" value="RNase_III"/>
    <property type="match status" value="1"/>
</dbReference>
<evidence type="ECO:0000256" key="4">
    <source>
        <dbReference type="ARBA" id="ARBA00022722"/>
    </source>
</evidence>
<dbReference type="Gene3D" id="3.30.160.20">
    <property type="match status" value="1"/>
</dbReference>
<evidence type="ECO:0000256" key="5">
    <source>
        <dbReference type="ARBA" id="ARBA00022759"/>
    </source>
</evidence>
<accession>A0ABU3DEU1</accession>
<dbReference type="PANTHER" id="PTHR11207:SF0">
    <property type="entry name" value="RIBONUCLEASE 3"/>
    <property type="match status" value="1"/>
</dbReference>
<evidence type="ECO:0000256" key="7">
    <source>
        <dbReference type="ARBA" id="ARBA00022884"/>
    </source>
</evidence>
<dbReference type="CDD" id="cd10845">
    <property type="entry name" value="DSRM_RNAse_III_family"/>
    <property type="match status" value="1"/>
</dbReference>
<feature type="region of interest" description="Disordered" evidence="9">
    <location>
        <begin position="201"/>
        <end position="230"/>
    </location>
</feature>
<keyword evidence="3 8" id="KW-0507">mRNA processing</keyword>
<keyword evidence="8" id="KW-0479">Metal-binding</keyword>
<dbReference type="EC" id="3.1.26.3" evidence="8"/>
<evidence type="ECO:0000259" key="10">
    <source>
        <dbReference type="PROSITE" id="PS50137"/>
    </source>
</evidence>
<protein>
    <recommendedName>
        <fullName evidence="8">Ribonuclease 3</fullName>
        <ecNumber evidence="8">3.1.26.3</ecNumber>
    </recommendedName>
    <alternativeName>
        <fullName evidence="8">Ribonuclease III</fullName>
        <shortName evidence="8">RNase III</shortName>
    </alternativeName>
</protein>
<dbReference type="SUPFAM" id="SSF69065">
    <property type="entry name" value="RNase III domain-like"/>
    <property type="match status" value="1"/>
</dbReference>
<feature type="compositionally biased region" description="Basic and acidic residues" evidence="9">
    <location>
        <begin position="202"/>
        <end position="216"/>
    </location>
</feature>
<evidence type="ECO:0000256" key="3">
    <source>
        <dbReference type="ARBA" id="ARBA00022664"/>
    </source>
</evidence>
<keyword evidence="6 8" id="KW-0378">Hydrolase</keyword>
<keyword evidence="8" id="KW-0819">tRNA processing</keyword>
<evidence type="ECO:0000256" key="9">
    <source>
        <dbReference type="SAM" id="MobiDB-lite"/>
    </source>
</evidence>
<dbReference type="PROSITE" id="PS00517">
    <property type="entry name" value="RNASE_3_1"/>
    <property type="match status" value="1"/>
</dbReference>
<feature type="binding site" evidence="8">
    <location>
        <position position="45"/>
    </location>
    <ligand>
        <name>Mg(2+)</name>
        <dbReference type="ChEBI" id="CHEBI:18420"/>
    </ligand>
</feature>
<comment type="subunit">
    <text evidence="8">Homodimer.</text>
</comment>
<dbReference type="EMBL" id="JAVRHL010000002">
    <property type="protein sequence ID" value="MDT0682224.1"/>
    <property type="molecule type" value="Genomic_DNA"/>
</dbReference>
<keyword evidence="8" id="KW-0963">Cytoplasm</keyword>
<evidence type="ECO:0000256" key="8">
    <source>
        <dbReference type="HAMAP-Rule" id="MF_00104"/>
    </source>
</evidence>
<keyword evidence="4 8" id="KW-0540">Nuclease</keyword>
<feature type="binding site" evidence="8">
    <location>
        <position position="118"/>
    </location>
    <ligand>
        <name>Mg(2+)</name>
        <dbReference type="ChEBI" id="CHEBI:18420"/>
    </ligand>
</feature>
<dbReference type="InterPro" id="IPR036389">
    <property type="entry name" value="RNase_III_sf"/>
</dbReference>
<keyword evidence="8" id="KW-0698">rRNA processing</keyword>
<dbReference type="NCBIfam" id="TIGR02191">
    <property type="entry name" value="RNaseIII"/>
    <property type="match status" value="1"/>
</dbReference>
<evidence type="ECO:0000313" key="13">
    <source>
        <dbReference type="Proteomes" id="UP001265259"/>
    </source>
</evidence>
<evidence type="ECO:0000313" key="12">
    <source>
        <dbReference type="EMBL" id="MDT0682224.1"/>
    </source>
</evidence>
<dbReference type="SUPFAM" id="SSF54768">
    <property type="entry name" value="dsRNA-binding domain-like"/>
    <property type="match status" value="1"/>
</dbReference>
<dbReference type="PROSITE" id="PS50142">
    <property type="entry name" value="RNASE_3_2"/>
    <property type="match status" value="1"/>
</dbReference>
<keyword evidence="7 8" id="KW-0694">RNA-binding</keyword>
<keyword evidence="8" id="KW-0460">Magnesium</keyword>
<dbReference type="PROSITE" id="PS50137">
    <property type="entry name" value="DS_RBD"/>
    <property type="match status" value="1"/>
</dbReference>
<sequence length="230" mass="25344">MKLSTELKAFERRLGHEFAQPELLVLAVTHPSMTTDQRPSNQRLEFLGDRVLNLSIADMLYRTFAEAGEGILAPRYNVLVRKETCADVARSLDLGDAMRLGRGERITGGKRRDSALGDSMEAVLGAIYLDAGFDAARAVVERLWAPRLSTVEAEARDPKTALQEWAQARRLPLPNYTLIDQEGPDHARTFTIAAELANGARAEAKGGSKRQAERAAAEALLDNLETTDER</sequence>
<dbReference type="InterPro" id="IPR014720">
    <property type="entry name" value="dsRBD_dom"/>
</dbReference>
<gene>
    <name evidence="8 12" type="primary">rnc</name>
    <name evidence="12" type="ORF">RM543_05975</name>
</gene>
<evidence type="ECO:0000256" key="1">
    <source>
        <dbReference type="ARBA" id="ARBA00000109"/>
    </source>
</evidence>
<organism evidence="12 13">
    <name type="scientific">Tropicimonas omnivorans</name>
    <dbReference type="NCBI Taxonomy" id="3075590"/>
    <lineage>
        <taxon>Bacteria</taxon>
        <taxon>Pseudomonadati</taxon>
        <taxon>Pseudomonadota</taxon>
        <taxon>Alphaproteobacteria</taxon>
        <taxon>Rhodobacterales</taxon>
        <taxon>Roseobacteraceae</taxon>
        <taxon>Tropicimonas</taxon>
    </lineage>
</organism>
<dbReference type="RefSeq" id="WP_311689997.1">
    <property type="nucleotide sequence ID" value="NZ_JAVRHL010000002.1"/>
</dbReference>
<dbReference type="Pfam" id="PF00035">
    <property type="entry name" value="dsrm"/>
    <property type="match status" value="1"/>
</dbReference>
<dbReference type="InterPro" id="IPR000999">
    <property type="entry name" value="RNase_III_dom"/>
</dbReference>
<keyword evidence="13" id="KW-1185">Reference proteome</keyword>
<dbReference type="Proteomes" id="UP001265259">
    <property type="component" value="Unassembled WGS sequence"/>
</dbReference>
<comment type="function">
    <text evidence="8">Digests double-stranded RNA. Involved in the processing of primary rRNA transcript to yield the immediate precursors to the large and small rRNAs (23S and 16S). Processes some mRNAs, and tRNAs when they are encoded in the rRNA operon. Processes pre-crRNA and tracrRNA of type II CRISPR loci if present in the organism.</text>
</comment>
<comment type="similarity">
    <text evidence="2">Belongs to the ribonuclease III family.</text>
</comment>
<feature type="domain" description="RNase III" evidence="11">
    <location>
        <begin position="7"/>
        <end position="132"/>
    </location>
</feature>
<dbReference type="PANTHER" id="PTHR11207">
    <property type="entry name" value="RIBONUCLEASE III"/>
    <property type="match status" value="1"/>
</dbReference>
<dbReference type="SMART" id="SM00358">
    <property type="entry name" value="DSRM"/>
    <property type="match status" value="1"/>
</dbReference>
<feature type="active site" evidence="8">
    <location>
        <position position="121"/>
    </location>
</feature>
<keyword evidence="8" id="KW-0699">rRNA-binding</keyword>
<comment type="caution">
    <text evidence="12">The sequence shown here is derived from an EMBL/GenBank/DDBJ whole genome shotgun (WGS) entry which is preliminary data.</text>
</comment>
<feature type="domain" description="DRBM" evidence="10">
    <location>
        <begin position="157"/>
        <end position="226"/>
    </location>
</feature>
<dbReference type="CDD" id="cd00593">
    <property type="entry name" value="RIBOc"/>
    <property type="match status" value="1"/>
</dbReference>
<evidence type="ECO:0000256" key="2">
    <source>
        <dbReference type="ARBA" id="ARBA00010183"/>
    </source>
</evidence>
<dbReference type="InterPro" id="IPR011907">
    <property type="entry name" value="RNase_III"/>
</dbReference>
<comment type="catalytic activity">
    <reaction evidence="1 8">
        <text>Endonucleolytic cleavage to 5'-phosphomonoester.</text>
        <dbReference type="EC" id="3.1.26.3"/>
    </reaction>
</comment>